<feature type="transmembrane region" description="Helical" evidence="7">
    <location>
        <begin position="73"/>
        <end position="97"/>
    </location>
</feature>
<dbReference type="PANTHER" id="PTHR48086">
    <property type="entry name" value="SODIUM/PROLINE SYMPORTER-RELATED"/>
    <property type="match status" value="1"/>
</dbReference>
<evidence type="ECO:0000256" key="2">
    <source>
        <dbReference type="ARBA" id="ARBA00006434"/>
    </source>
</evidence>
<comment type="subcellular location">
    <subcellularLocation>
        <location evidence="1">Membrane</location>
        <topology evidence="1">Multi-pass membrane protein</topology>
    </subcellularLocation>
</comment>
<dbReference type="InterPro" id="IPR038377">
    <property type="entry name" value="Na/Glc_symporter_sf"/>
</dbReference>
<feature type="transmembrane region" description="Helical" evidence="7">
    <location>
        <begin position="27"/>
        <end position="47"/>
    </location>
</feature>
<evidence type="ECO:0000256" key="6">
    <source>
        <dbReference type="ARBA" id="ARBA00023136"/>
    </source>
</evidence>
<keyword evidence="4 7" id="KW-0812">Transmembrane</keyword>
<dbReference type="Gene3D" id="1.20.1730.10">
    <property type="entry name" value="Sodium/glucose cotransporter"/>
    <property type="match status" value="1"/>
</dbReference>
<feature type="non-terminal residue" evidence="8">
    <location>
        <position position="110"/>
    </location>
</feature>
<reference evidence="8" key="1">
    <citation type="journal article" date="2014" name="Front. Microbiol.">
        <title>High frequency of phylogenetically diverse reductive dehalogenase-homologous genes in deep subseafloor sedimentary metagenomes.</title>
        <authorList>
            <person name="Kawai M."/>
            <person name="Futagami T."/>
            <person name="Toyoda A."/>
            <person name="Takaki Y."/>
            <person name="Nishi S."/>
            <person name="Hori S."/>
            <person name="Arai W."/>
            <person name="Tsubouchi T."/>
            <person name="Morono Y."/>
            <person name="Uchiyama I."/>
            <person name="Ito T."/>
            <person name="Fujiyama A."/>
            <person name="Inagaki F."/>
            <person name="Takami H."/>
        </authorList>
    </citation>
    <scope>NUCLEOTIDE SEQUENCE</scope>
    <source>
        <strain evidence="8">Expedition CK06-06</strain>
    </source>
</reference>
<evidence type="ECO:0000256" key="4">
    <source>
        <dbReference type="ARBA" id="ARBA00022692"/>
    </source>
</evidence>
<evidence type="ECO:0000256" key="3">
    <source>
        <dbReference type="ARBA" id="ARBA00022448"/>
    </source>
</evidence>
<proteinExistence type="inferred from homology"/>
<dbReference type="GO" id="GO:0005886">
    <property type="term" value="C:plasma membrane"/>
    <property type="evidence" value="ECO:0007669"/>
    <property type="project" value="TreeGrafter"/>
</dbReference>
<name>X0V983_9ZZZZ</name>
<dbReference type="Pfam" id="PF00474">
    <property type="entry name" value="SSF"/>
    <property type="match status" value="1"/>
</dbReference>
<protein>
    <submittedName>
        <fullName evidence="8">Uncharacterized protein</fullName>
    </submittedName>
</protein>
<evidence type="ECO:0000313" key="8">
    <source>
        <dbReference type="EMBL" id="GAG14750.1"/>
    </source>
</evidence>
<gene>
    <name evidence="8" type="ORF">S01H1_54024</name>
</gene>
<dbReference type="EMBL" id="BARS01035020">
    <property type="protein sequence ID" value="GAG14750.1"/>
    <property type="molecule type" value="Genomic_DNA"/>
</dbReference>
<keyword evidence="6 7" id="KW-0472">Membrane</keyword>
<sequence>MSLSASWFGATSILVSADEAYETGVSSFWIMGVPAVLTVLLLGFFLARPIRRLPIVTLPDLVELRYGRTVRHLASILIIWYMVVLAASQMVAVGNFLKSFLGTPYLMSLA</sequence>
<dbReference type="AlphaFoldDB" id="X0V983"/>
<comment type="caution">
    <text evidence="8">The sequence shown here is derived from an EMBL/GenBank/DDBJ whole genome shotgun (WGS) entry which is preliminary data.</text>
</comment>
<comment type="similarity">
    <text evidence="2">Belongs to the sodium:solute symporter (SSF) (TC 2.A.21) family.</text>
</comment>
<accession>X0V983</accession>
<dbReference type="InterPro" id="IPR050277">
    <property type="entry name" value="Sodium:Solute_Symporter"/>
</dbReference>
<dbReference type="PROSITE" id="PS50283">
    <property type="entry name" value="NA_SOLUT_SYMP_3"/>
    <property type="match status" value="1"/>
</dbReference>
<keyword evidence="5 7" id="KW-1133">Transmembrane helix</keyword>
<dbReference type="GO" id="GO:0022857">
    <property type="term" value="F:transmembrane transporter activity"/>
    <property type="evidence" value="ECO:0007669"/>
    <property type="project" value="InterPro"/>
</dbReference>
<keyword evidence="3" id="KW-0813">Transport</keyword>
<organism evidence="8">
    <name type="scientific">marine sediment metagenome</name>
    <dbReference type="NCBI Taxonomy" id="412755"/>
    <lineage>
        <taxon>unclassified sequences</taxon>
        <taxon>metagenomes</taxon>
        <taxon>ecological metagenomes</taxon>
    </lineage>
</organism>
<evidence type="ECO:0000256" key="7">
    <source>
        <dbReference type="SAM" id="Phobius"/>
    </source>
</evidence>
<evidence type="ECO:0000256" key="5">
    <source>
        <dbReference type="ARBA" id="ARBA00022989"/>
    </source>
</evidence>
<dbReference type="PANTHER" id="PTHR48086:SF7">
    <property type="entry name" value="SODIUM-SOLUTE SYMPORTER-RELATED"/>
    <property type="match status" value="1"/>
</dbReference>
<evidence type="ECO:0000256" key="1">
    <source>
        <dbReference type="ARBA" id="ARBA00004141"/>
    </source>
</evidence>
<dbReference type="InterPro" id="IPR001734">
    <property type="entry name" value="Na/solute_symporter"/>
</dbReference>